<reference evidence="1 2" key="1">
    <citation type="journal article" date="2024" name="Microbiology">
        <title>Methylomarinum rosea sp. nov., a novel halophilic methanotrophic bacterium from the hypersaline Lake Elton.</title>
        <authorList>
            <person name="Suleimanov R.Z."/>
            <person name="Oshkin I.Y."/>
            <person name="Danilova O.V."/>
            <person name="Suzina N.E."/>
            <person name="Dedysh S.N."/>
        </authorList>
    </citation>
    <scope>NUCLEOTIDE SEQUENCE [LARGE SCALE GENOMIC DNA]</scope>
    <source>
        <strain evidence="1 2">Ch1-1</strain>
    </source>
</reference>
<proteinExistence type="predicted"/>
<evidence type="ECO:0000313" key="1">
    <source>
        <dbReference type="EMBL" id="XBS22232.1"/>
    </source>
</evidence>
<sequence>MKTELTSPVTYRLPLSDQQVDLNPLIGQKLTLRHSGQIFCVHCNRKTNKSFNQGYCYPCFTTLAQCDLCIMKPETCHYDKGTCREPVWGEKHCFQPHYVYLANSSGVKVGITRQTQIPTRWIDQGAVQALPVFKVQSRYISGLVEVIIANHVSDKTSWQRMLKNQVEPLDLAAIRDELLIECESDLADISRRFGDHAIAYQADADQIDIEFPVAVYPTKVKSFNFDKQGEVSGVLQGIKGQYLIFDNGVINIRKFAGYEVELQV</sequence>
<dbReference type="RefSeq" id="WP_305908792.1">
    <property type="nucleotide sequence ID" value="NZ_CP157743.1"/>
</dbReference>
<name>A0AAU7NZB9_9GAMM</name>
<dbReference type="KEGG" id="mech:Q9L42_008920"/>
<dbReference type="Pfam" id="PF10977">
    <property type="entry name" value="DUF2797"/>
    <property type="match status" value="1"/>
</dbReference>
<gene>
    <name evidence="1" type="ORF">Q9L42_008920</name>
</gene>
<keyword evidence="2" id="KW-1185">Reference proteome</keyword>
<dbReference type="EMBL" id="CP157743">
    <property type="protein sequence ID" value="XBS22232.1"/>
    <property type="molecule type" value="Genomic_DNA"/>
</dbReference>
<evidence type="ECO:0000313" key="2">
    <source>
        <dbReference type="Proteomes" id="UP001225378"/>
    </source>
</evidence>
<accession>A0AAU7NZB9</accession>
<protein>
    <submittedName>
        <fullName evidence="1">DUF2797 domain-containing protein</fullName>
    </submittedName>
</protein>
<dbReference type="AlphaFoldDB" id="A0AAU7NZB9"/>
<dbReference type="Proteomes" id="UP001225378">
    <property type="component" value="Chromosome"/>
</dbReference>
<organism evidence="1 2">
    <name type="scientific">Methylomarinum roseum</name>
    <dbReference type="NCBI Taxonomy" id="3067653"/>
    <lineage>
        <taxon>Bacteria</taxon>
        <taxon>Pseudomonadati</taxon>
        <taxon>Pseudomonadota</taxon>
        <taxon>Gammaproteobacteria</taxon>
        <taxon>Methylococcales</taxon>
        <taxon>Methylococcaceae</taxon>
        <taxon>Methylomarinum</taxon>
    </lineage>
</organism>
<dbReference type="InterPro" id="IPR021246">
    <property type="entry name" value="DUF2797"/>
</dbReference>